<protein>
    <submittedName>
        <fullName evidence="1">Uncharacterized protein</fullName>
    </submittedName>
</protein>
<sequence length="48" mass="5560">MAIPTNSHSHPFAPVRIGIQVGRAEKIVFTREQKGIATLWFQRREEKK</sequence>
<dbReference type="Proteomes" id="UP000018296">
    <property type="component" value="Unassembled WGS sequence"/>
</dbReference>
<evidence type="ECO:0000313" key="2">
    <source>
        <dbReference type="Proteomes" id="UP000018296"/>
    </source>
</evidence>
<accession>V6IYI5</accession>
<organism evidence="1 2">
    <name type="scientific">Sporolactobacillus laevolacticus DSM 442</name>
    <dbReference type="NCBI Taxonomy" id="1395513"/>
    <lineage>
        <taxon>Bacteria</taxon>
        <taxon>Bacillati</taxon>
        <taxon>Bacillota</taxon>
        <taxon>Bacilli</taxon>
        <taxon>Bacillales</taxon>
        <taxon>Sporolactobacillaceae</taxon>
        <taxon>Sporolactobacillus</taxon>
    </lineage>
</organism>
<dbReference type="STRING" id="1395513.P343_10935"/>
<dbReference type="EMBL" id="AWTC01000009">
    <property type="protein sequence ID" value="EST11791.1"/>
    <property type="molecule type" value="Genomic_DNA"/>
</dbReference>
<dbReference type="AlphaFoldDB" id="V6IYI5"/>
<comment type="caution">
    <text evidence="1">The sequence shown here is derived from an EMBL/GenBank/DDBJ whole genome shotgun (WGS) entry which is preliminary data.</text>
</comment>
<gene>
    <name evidence="1" type="ORF">P343_10935</name>
</gene>
<proteinExistence type="predicted"/>
<keyword evidence="2" id="KW-1185">Reference proteome</keyword>
<reference evidence="1 2" key="1">
    <citation type="journal article" date="2013" name="Genome Announc.">
        <title>Genome Sequence of Sporolactobacillus laevolacticus DSM442, an Efficient Polymer-Grade D-Lactate Producer from Agricultural Waste Cottonseed as a Nitrogen Source.</title>
        <authorList>
            <person name="Wang H."/>
            <person name="Wang L."/>
            <person name="Ju J."/>
            <person name="Yu B."/>
            <person name="Ma Y."/>
        </authorList>
    </citation>
    <scope>NUCLEOTIDE SEQUENCE [LARGE SCALE GENOMIC DNA]</scope>
    <source>
        <strain evidence="1 2">DSM 442</strain>
    </source>
</reference>
<name>V6IYI5_9BACL</name>
<evidence type="ECO:0000313" key="1">
    <source>
        <dbReference type="EMBL" id="EST11791.1"/>
    </source>
</evidence>